<dbReference type="InterPro" id="IPR013378">
    <property type="entry name" value="InlB-like_B-rpt"/>
</dbReference>
<dbReference type="Proteomes" id="UP000295500">
    <property type="component" value="Unassembled WGS sequence"/>
</dbReference>
<comment type="subcellular location">
    <subcellularLocation>
        <location evidence="1">Cell envelope</location>
    </subcellularLocation>
</comment>
<name>A0A4R6Q293_9FIRM</name>
<dbReference type="Pfam" id="PF09479">
    <property type="entry name" value="Flg_new"/>
    <property type="match status" value="1"/>
</dbReference>
<feature type="domain" description="BIG2" evidence="3">
    <location>
        <begin position="541"/>
        <end position="612"/>
    </location>
</feature>
<evidence type="ECO:0000256" key="1">
    <source>
        <dbReference type="ARBA" id="ARBA00004196"/>
    </source>
</evidence>
<dbReference type="RefSeq" id="WP_133528512.1">
    <property type="nucleotide sequence ID" value="NZ_SNXO01000018.1"/>
</dbReference>
<dbReference type="GO" id="GO:0030313">
    <property type="term" value="C:cell envelope"/>
    <property type="evidence" value="ECO:0007669"/>
    <property type="project" value="UniProtKB-SubCell"/>
</dbReference>
<evidence type="ECO:0000313" key="5">
    <source>
        <dbReference type="Proteomes" id="UP000295500"/>
    </source>
</evidence>
<feature type="region of interest" description="Disordered" evidence="2">
    <location>
        <begin position="193"/>
        <end position="228"/>
    </location>
</feature>
<dbReference type="Pfam" id="PF08757">
    <property type="entry name" value="CotH"/>
    <property type="match status" value="1"/>
</dbReference>
<feature type="compositionally biased region" description="Polar residues" evidence="2">
    <location>
        <begin position="193"/>
        <end position="203"/>
    </location>
</feature>
<accession>A0A4R6Q293</accession>
<evidence type="ECO:0000256" key="2">
    <source>
        <dbReference type="SAM" id="MobiDB-lite"/>
    </source>
</evidence>
<keyword evidence="5" id="KW-1185">Reference proteome</keyword>
<dbReference type="SMART" id="SM00635">
    <property type="entry name" value="BID_2"/>
    <property type="match status" value="2"/>
</dbReference>
<dbReference type="SUPFAM" id="SSF49373">
    <property type="entry name" value="Invasin/intimin cell-adhesion fragments"/>
    <property type="match status" value="2"/>
</dbReference>
<dbReference type="OrthoDB" id="1771446at2"/>
<gene>
    <name evidence="4" type="ORF">EV211_11849</name>
</gene>
<dbReference type="Pfam" id="PF02368">
    <property type="entry name" value="Big_2"/>
    <property type="match status" value="1"/>
</dbReference>
<feature type="compositionally biased region" description="Basic and acidic residues" evidence="2">
    <location>
        <begin position="216"/>
        <end position="228"/>
    </location>
</feature>
<sequence>MSFKVRDDRDDSGNKESFLLRSVEFVQSSLPTLYFNIDESQGTISDMNSDGSHQTECFGDMTMQVPAGYYDEYSGKTQAADSSSTYSLDYIRGRGNSTWDADKKPYKVKFDKKQNLLSMGTSKNWVLLANRFDNSLLRNKLTYWLGGQLGMAYTPKCQFVDVVMNGTYYGSYYLSTQVRVDKNSVNIDDLTDKTSSSATTEPTITGGYLLSMGSADDEKTKDPTSTKRDFTTKKGNRFLIESPDFEGYTNDAQYNYIKDYFQKTEDAIYGKDFKESSGASYKDYMDVDSAVDYYWLQEISYNGDAFGSNSTYLYKARNGKLCWGPLWDFDFVAWGDLEYGKNMNTTEFSQNQNVWYGRLFEDKTFSKKVVDRWPVIKAKLEELTRDGGQLDKYVAQVGISEKYDMEKWGTYAMDIDGDTTVKGNRPYSEEVTQLKTWINKRVAWIDANYKTLQLKEYKVKFVNGKKPVKTITAYSQRVITGFPKNPAKKGYEFKGWYYNNGGSMIKLTKDTVATSSLTAHAKWKKIRSGKADSSKIKAIYFLNKKSFAGVAGVVSDNPYTAVPFSADTSGMKWKSSVPAVATVNSDGNVEALKKGKTVISVTIGKVSASYTLNVVDIDSTVVAPYIELTRKSMKVKAGSYGKINIKTDALYPVYTGLKFVSSDNSIASVSPAGVVRGKKKGKAVVLVIDSTNTQVYKCKVTVR</sequence>
<proteinExistence type="predicted"/>
<dbReference type="InterPro" id="IPR008964">
    <property type="entry name" value="Invasin/intimin_cell_adhesion"/>
</dbReference>
<reference evidence="4 5" key="1">
    <citation type="submission" date="2019-03" db="EMBL/GenBank/DDBJ databases">
        <title>Genomic Encyclopedia of Type Strains, Phase IV (KMG-IV): sequencing the most valuable type-strain genomes for metagenomic binning, comparative biology and taxonomic classification.</title>
        <authorList>
            <person name="Goeker M."/>
        </authorList>
    </citation>
    <scope>NUCLEOTIDE SEQUENCE [LARGE SCALE GENOMIC DNA]</scope>
    <source>
        <strain evidence="4 5">DSM 28287</strain>
    </source>
</reference>
<organism evidence="4 5">
    <name type="scientific">Aminicella lysinilytica</name>
    <dbReference type="NCBI Taxonomy" id="433323"/>
    <lineage>
        <taxon>Bacteria</taxon>
        <taxon>Bacillati</taxon>
        <taxon>Bacillota</taxon>
        <taxon>Clostridia</taxon>
        <taxon>Peptostreptococcales</taxon>
        <taxon>Anaerovoracaceae</taxon>
        <taxon>Aminicella</taxon>
    </lineage>
</organism>
<comment type="caution">
    <text evidence="4">The sequence shown here is derived from an EMBL/GenBank/DDBJ whole genome shotgun (WGS) entry which is preliminary data.</text>
</comment>
<evidence type="ECO:0000313" key="4">
    <source>
        <dbReference type="EMBL" id="TDP55995.1"/>
    </source>
</evidence>
<dbReference type="InterPro" id="IPR003343">
    <property type="entry name" value="Big_2"/>
</dbReference>
<feature type="domain" description="BIG2" evidence="3">
    <location>
        <begin position="622"/>
        <end position="699"/>
    </location>
</feature>
<dbReference type="InterPro" id="IPR014867">
    <property type="entry name" value="Spore_coat_CotH_CotH2/3/7"/>
</dbReference>
<dbReference type="Gene3D" id="2.60.40.1080">
    <property type="match status" value="2"/>
</dbReference>
<protein>
    <submittedName>
        <fullName evidence="4">Putative repeat protein (TIGR02543 family)</fullName>
    </submittedName>
</protein>
<dbReference type="Gene3D" id="2.60.40.4270">
    <property type="entry name" value="Listeria-Bacteroides repeat domain"/>
    <property type="match status" value="1"/>
</dbReference>
<evidence type="ECO:0000259" key="3">
    <source>
        <dbReference type="SMART" id="SM00635"/>
    </source>
</evidence>
<dbReference type="InterPro" id="IPR042229">
    <property type="entry name" value="Listeria/Bacterioides_rpt_sf"/>
</dbReference>
<dbReference type="EMBL" id="SNXO01000018">
    <property type="protein sequence ID" value="TDP55995.1"/>
    <property type="molecule type" value="Genomic_DNA"/>
</dbReference>
<dbReference type="AlphaFoldDB" id="A0A4R6Q293"/>
<dbReference type="NCBIfam" id="TIGR02543">
    <property type="entry name" value="List_Bact_rpt"/>
    <property type="match status" value="1"/>
</dbReference>